<evidence type="ECO:0000313" key="8">
    <source>
        <dbReference type="Proteomes" id="UP000264445"/>
    </source>
</evidence>
<evidence type="ECO:0000256" key="4">
    <source>
        <dbReference type="ARBA" id="ARBA00079400"/>
    </source>
</evidence>
<dbReference type="EMBL" id="DOLB01000173">
    <property type="protein sequence ID" value="HBT50457.1"/>
    <property type="molecule type" value="Genomic_DNA"/>
</dbReference>
<reference evidence="7 8" key="1">
    <citation type="journal article" date="2018" name="Nat. Biotechnol.">
        <title>A standardized bacterial taxonomy based on genome phylogeny substantially revises the tree of life.</title>
        <authorList>
            <person name="Parks D.H."/>
            <person name="Chuvochina M."/>
            <person name="Waite D.W."/>
            <person name="Rinke C."/>
            <person name="Skarshewski A."/>
            <person name="Chaumeil P.A."/>
            <person name="Hugenholtz P."/>
        </authorList>
    </citation>
    <scope>NUCLEOTIDE SEQUENCE [LARGE SCALE GENOMIC DNA]</scope>
    <source>
        <strain evidence="7">UBA12544</strain>
    </source>
</reference>
<evidence type="ECO:0000256" key="2">
    <source>
        <dbReference type="ARBA" id="ARBA00038209"/>
    </source>
</evidence>
<dbReference type="Gene3D" id="3.40.50.2000">
    <property type="entry name" value="Glycogen Phosphorylase B"/>
    <property type="match status" value="2"/>
</dbReference>
<keyword evidence="1 5" id="KW-0413">Isomerase</keyword>
<comment type="caution">
    <text evidence="7">The sequence shown here is derived from an EMBL/GenBank/DDBJ whole genome shotgun (WGS) entry which is preliminary data.</text>
</comment>
<dbReference type="EC" id="5.1.3.14" evidence="3"/>
<dbReference type="InterPro" id="IPR003331">
    <property type="entry name" value="UDP_GlcNAc_Epimerase_2_dom"/>
</dbReference>
<dbReference type="NCBIfam" id="TIGR00236">
    <property type="entry name" value="wecB"/>
    <property type="match status" value="1"/>
</dbReference>
<dbReference type="Pfam" id="PF02350">
    <property type="entry name" value="Epimerase_2"/>
    <property type="match status" value="1"/>
</dbReference>
<dbReference type="RefSeq" id="WP_278429634.1">
    <property type="nucleotide sequence ID" value="NZ_DOLB01000173.1"/>
</dbReference>
<evidence type="ECO:0000256" key="3">
    <source>
        <dbReference type="ARBA" id="ARBA00038858"/>
    </source>
</evidence>
<proteinExistence type="inferred from homology"/>
<dbReference type="PANTHER" id="PTHR43174:SF2">
    <property type="entry name" value="UDP-N-ACETYLGLUCOSAMINE 2-EPIMERASE"/>
    <property type="match status" value="1"/>
</dbReference>
<dbReference type="FunFam" id="3.40.50.2000:FF:000043">
    <property type="entry name" value="UDP-N-acetylglucosamine 2-epimerase"/>
    <property type="match status" value="1"/>
</dbReference>
<name>A0A117KW18_9THEO</name>
<dbReference type="Proteomes" id="UP000264445">
    <property type="component" value="Unassembled WGS sequence"/>
</dbReference>
<evidence type="ECO:0000259" key="6">
    <source>
        <dbReference type="Pfam" id="PF02350"/>
    </source>
</evidence>
<organism evidence="7 8">
    <name type="scientific">Caldanaerobacter subterraneus</name>
    <dbReference type="NCBI Taxonomy" id="911092"/>
    <lineage>
        <taxon>Bacteria</taxon>
        <taxon>Bacillati</taxon>
        <taxon>Bacillota</taxon>
        <taxon>Clostridia</taxon>
        <taxon>Thermoanaerobacterales</taxon>
        <taxon>Thermoanaerobacteraceae</taxon>
        <taxon>Caldanaerobacter</taxon>
    </lineage>
</organism>
<dbReference type="InterPro" id="IPR029767">
    <property type="entry name" value="WecB-like"/>
</dbReference>
<sequence>MGIKIMAVFGTRPEAIKMAPLIKALEKEKEFDTQVAVTAQHREMLDQVLRLFNIVPQYDLNIMKERQTLSDITTAAIDGLEKVFLKEKPDLVLVHGDTTTTFAAALVAFYHKIKVGHVEAGLRSFNKWFPYPEEINRKLTGVLSDLHFAPTKRAKLNLLNEGVEEESIFVTGNTVIDAMSYTVKKDYTFREERLNRIDYKNKKVIVVTAHRRENWGAPLENICNAIKDIAKSYKEEVYFIYPVHMNPVVKNAAHKILGGLDNVLLLDPLETDEMHNLLARCYMVMTDSGGLQEEVPSLGKPVLVLRDVTERPEAKEAGTVKLVGTDYERIFKEAKLLIEDENEYKKMANAVNPYGDGKASVRIVGAIKYFFGLSKEKPQEYEGGG</sequence>
<dbReference type="CDD" id="cd03786">
    <property type="entry name" value="GTB_UDP-GlcNAc_2-Epimerase"/>
    <property type="match status" value="1"/>
</dbReference>
<dbReference type="PANTHER" id="PTHR43174">
    <property type="entry name" value="UDP-N-ACETYLGLUCOSAMINE 2-EPIMERASE"/>
    <property type="match status" value="1"/>
</dbReference>
<accession>A0A117KW18</accession>
<evidence type="ECO:0000256" key="1">
    <source>
        <dbReference type="ARBA" id="ARBA00023235"/>
    </source>
</evidence>
<protein>
    <recommendedName>
        <fullName evidence="3">UDP-N-acetylglucosamine 2-epimerase (non-hydrolyzing)</fullName>
        <ecNumber evidence="3">5.1.3.14</ecNumber>
    </recommendedName>
    <alternativeName>
        <fullName evidence="4">UDP-GlcNAc-2-epimerase</fullName>
    </alternativeName>
</protein>
<gene>
    <name evidence="7" type="ORF">DEA61_11955</name>
</gene>
<evidence type="ECO:0000256" key="5">
    <source>
        <dbReference type="RuleBase" id="RU003513"/>
    </source>
</evidence>
<dbReference type="GO" id="GO:0008761">
    <property type="term" value="F:UDP-N-acetylglucosamine 2-epimerase activity"/>
    <property type="evidence" value="ECO:0007669"/>
    <property type="project" value="UniProtKB-EC"/>
</dbReference>
<dbReference type="AlphaFoldDB" id="A0A117KW18"/>
<dbReference type="SUPFAM" id="SSF53756">
    <property type="entry name" value="UDP-Glycosyltransferase/glycogen phosphorylase"/>
    <property type="match status" value="1"/>
</dbReference>
<comment type="similarity">
    <text evidence="2 5">Belongs to the UDP-N-acetylglucosamine 2-epimerase family.</text>
</comment>
<feature type="domain" description="UDP-N-acetylglucosamine 2-epimerase" evidence="6">
    <location>
        <begin position="23"/>
        <end position="368"/>
    </location>
</feature>
<evidence type="ECO:0000313" key="7">
    <source>
        <dbReference type="EMBL" id="HBT50457.1"/>
    </source>
</evidence>